<dbReference type="SUPFAM" id="SSF50346">
    <property type="entry name" value="PRC-barrel domain"/>
    <property type="match status" value="1"/>
</dbReference>
<protein>
    <submittedName>
        <fullName evidence="3">PRC-barrel domain protein</fullName>
    </submittedName>
</protein>
<dbReference type="Proteomes" id="UP000319514">
    <property type="component" value="Unassembled WGS sequence"/>
</dbReference>
<proteinExistence type="predicted"/>
<evidence type="ECO:0000259" key="2">
    <source>
        <dbReference type="Pfam" id="PF05239"/>
    </source>
</evidence>
<keyword evidence="4" id="KW-1185">Reference proteome</keyword>
<reference evidence="3 4" key="1">
    <citation type="submission" date="2019-06" db="EMBL/GenBank/DDBJ databases">
        <title>Sequencing the genomes of 1000 actinobacteria strains.</title>
        <authorList>
            <person name="Klenk H.-P."/>
        </authorList>
    </citation>
    <scope>NUCLEOTIDE SEQUENCE [LARGE SCALE GENOMIC DNA]</scope>
    <source>
        <strain evidence="3 4">DSM 18082</strain>
    </source>
</reference>
<dbReference type="AlphaFoldDB" id="A0A542ZGQ3"/>
<dbReference type="GO" id="GO:0019684">
    <property type="term" value="P:photosynthesis, light reaction"/>
    <property type="evidence" value="ECO:0007669"/>
    <property type="project" value="InterPro"/>
</dbReference>
<dbReference type="InterPro" id="IPR027275">
    <property type="entry name" value="PRC-brl_dom"/>
</dbReference>
<accession>A0A542ZGQ3</accession>
<dbReference type="Gene3D" id="3.90.50.10">
    <property type="entry name" value="Photosynthetic Reaction Center, subunit H, domain 2"/>
    <property type="match status" value="1"/>
</dbReference>
<feature type="region of interest" description="Disordered" evidence="1">
    <location>
        <begin position="115"/>
        <end position="182"/>
    </location>
</feature>
<organism evidence="3 4">
    <name type="scientific">Oryzihumus leptocrescens</name>
    <dbReference type="NCBI Taxonomy" id="297536"/>
    <lineage>
        <taxon>Bacteria</taxon>
        <taxon>Bacillati</taxon>
        <taxon>Actinomycetota</taxon>
        <taxon>Actinomycetes</taxon>
        <taxon>Micrococcales</taxon>
        <taxon>Intrasporangiaceae</taxon>
        <taxon>Oryzihumus</taxon>
    </lineage>
</organism>
<dbReference type="GO" id="GO:0030077">
    <property type="term" value="C:plasma membrane light-harvesting complex"/>
    <property type="evidence" value="ECO:0007669"/>
    <property type="project" value="InterPro"/>
</dbReference>
<comment type="caution">
    <text evidence="3">The sequence shown here is derived from an EMBL/GenBank/DDBJ whole genome shotgun (WGS) entry which is preliminary data.</text>
</comment>
<feature type="domain" description="PRC-barrel" evidence="2">
    <location>
        <begin position="1"/>
        <end position="73"/>
    </location>
</feature>
<evidence type="ECO:0000313" key="4">
    <source>
        <dbReference type="Proteomes" id="UP000319514"/>
    </source>
</evidence>
<dbReference type="RefSeq" id="WP_185746033.1">
    <property type="nucleotide sequence ID" value="NZ_BAAAKX010000013.1"/>
</dbReference>
<name>A0A542ZGQ3_9MICO</name>
<evidence type="ECO:0000256" key="1">
    <source>
        <dbReference type="SAM" id="MobiDB-lite"/>
    </source>
</evidence>
<dbReference type="Pfam" id="PF05239">
    <property type="entry name" value="PRC"/>
    <property type="match status" value="1"/>
</dbReference>
<dbReference type="InterPro" id="IPR011033">
    <property type="entry name" value="PRC_barrel-like_sf"/>
</dbReference>
<sequence length="182" mass="19422">MQEHELAALVGMTARAQDGEKIGRIEEVLSEEHSQEGTWLRIRTGLLGRHDTLAPVSGARVESGDVVLPYGKDTVVQAPTLDGGWPPSFDDAQSLHQYYATTWMDGQAGTDGASHVAGTAYTRPDPADGIADPASVAGRTGAREGSDALGQPRVTDGPKRYDELIEPRDQADGRGSRDQRDG</sequence>
<dbReference type="InterPro" id="IPR014747">
    <property type="entry name" value="Bac_photo_RC_H_C"/>
</dbReference>
<evidence type="ECO:0000313" key="3">
    <source>
        <dbReference type="EMBL" id="TQL59547.1"/>
    </source>
</evidence>
<feature type="compositionally biased region" description="Basic and acidic residues" evidence="1">
    <location>
        <begin position="156"/>
        <end position="182"/>
    </location>
</feature>
<gene>
    <name evidence="3" type="ORF">FB474_0902</name>
</gene>
<dbReference type="EMBL" id="VFOQ01000001">
    <property type="protein sequence ID" value="TQL59547.1"/>
    <property type="molecule type" value="Genomic_DNA"/>
</dbReference>